<keyword evidence="14" id="KW-1185">Reference proteome</keyword>
<accession>A0A086Z103</accession>
<dbReference type="PANTHER" id="PTHR32196:SF32">
    <property type="entry name" value="XYLOSE TRANSPORT SYSTEM PERMEASE PROTEIN XYLH"/>
    <property type="match status" value="1"/>
</dbReference>
<dbReference type="Pfam" id="PF02653">
    <property type="entry name" value="BPD_transp_2"/>
    <property type="match status" value="1"/>
</dbReference>
<feature type="transmembrane region" description="Helical" evidence="12">
    <location>
        <begin position="270"/>
        <end position="286"/>
    </location>
</feature>
<evidence type="ECO:0000256" key="11">
    <source>
        <dbReference type="SAM" id="MobiDB-lite"/>
    </source>
</evidence>
<evidence type="ECO:0000256" key="4">
    <source>
        <dbReference type="ARBA" id="ARBA00022519"/>
    </source>
</evidence>
<reference evidence="13 14" key="1">
    <citation type="submission" date="2014-03" db="EMBL/GenBank/DDBJ databases">
        <title>Genomics of Bifidobacteria.</title>
        <authorList>
            <person name="Ventura M."/>
            <person name="Milani C."/>
            <person name="Lugli G.A."/>
        </authorList>
    </citation>
    <scope>NUCLEOTIDE SEQUENCE [LARGE SCALE GENOMIC DNA]</scope>
    <source>
        <strain evidence="13 14">DSM 22766</strain>
    </source>
</reference>
<dbReference type="STRING" id="1437605.AB656_03125"/>
<comment type="function">
    <text evidence="9">Part of the binding-protein-dependent transport system for D-xylose. Probably responsible for the translocation of the substrate across the membrane.</text>
</comment>
<keyword evidence="2" id="KW-0813">Transport</keyword>
<feature type="transmembrane region" description="Helical" evidence="12">
    <location>
        <begin position="150"/>
        <end position="172"/>
    </location>
</feature>
<evidence type="ECO:0000256" key="6">
    <source>
        <dbReference type="ARBA" id="ARBA00022692"/>
    </source>
</evidence>
<feature type="region of interest" description="Disordered" evidence="11">
    <location>
        <begin position="1"/>
        <end position="28"/>
    </location>
</feature>
<dbReference type="KEGG" id="bact:AB656_03125"/>
<keyword evidence="7 12" id="KW-1133">Transmembrane helix</keyword>
<dbReference type="PANTHER" id="PTHR32196">
    <property type="entry name" value="ABC TRANSPORTER PERMEASE PROTEIN YPHD-RELATED-RELATED"/>
    <property type="match status" value="1"/>
</dbReference>
<feature type="transmembrane region" description="Helical" evidence="12">
    <location>
        <begin position="237"/>
        <end position="258"/>
    </location>
</feature>
<comment type="caution">
    <text evidence="13">The sequence shown here is derived from an EMBL/GenBank/DDBJ whole genome shotgun (WGS) entry which is preliminary data.</text>
</comment>
<proteinExistence type="predicted"/>
<dbReference type="NCBIfam" id="NF040906">
    <property type="entry name" value="GguB"/>
    <property type="match status" value="1"/>
</dbReference>
<comment type="subcellular location">
    <subcellularLocation>
        <location evidence="1">Cell membrane</location>
        <topology evidence="1">Multi-pass membrane protein</topology>
    </subcellularLocation>
</comment>
<dbReference type="GO" id="GO:0005886">
    <property type="term" value="C:plasma membrane"/>
    <property type="evidence" value="ECO:0007669"/>
    <property type="project" value="UniProtKB-SubCell"/>
</dbReference>
<dbReference type="InterPro" id="IPR001851">
    <property type="entry name" value="ABC_transp_permease"/>
</dbReference>
<feature type="compositionally biased region" description="Polar residues" evidence="11">
    <location>
        <begin position="1"/>
        <end position="16"/>
    </location>
</feature>
<gene>
    <name evidence="13" type="ORF">BACT_0905</name>
</gene>
<evidence type="ECO:0000256" key="7">
    <source>
        <dbReference type="ARBA" id="ARBA00022989"/>
    </source>
</evidence>
<evidence type="ECO:0000256" key="1">
    <source>
        <dbReference type="ARBA" id="ARBA00004651"/>
    </source>
</evidence>
<dbReference type="eggNOG" id="COG4214">
    <property type="taxonomic scope" value="Bacteria"/>
</dbReference>
<evidence type="ECO:0000256" key="3">
    <source>
        <dbReference type="ARBA" id="ARBA00022475"/>
    </source>
</evidence>
<keyword evidence="4" id="KW-0997">Cell inner membrane</keyword>
<keyword evidence="6 12" id="KW-0812">Transmembrane</keyword>
<feature type="transmembrane region" description="Helical" evidence="12">
    <location>
        <begin position="123"/>
        <end position="144"/>
    </location>
</feature>
<sequence>MSSSTVSPSAPENSAGQMRKNGASGSDPKEASIKELLFGNVRSYGIYLALILVIIIFQILTGGRLLFPNNVVALFQQNAYVLITAIGMLMVIIGTHIDLSVGSVVAFIGGVGAYAMKNWGMNWILAVAFMLLIGLVIGAWHGFWVAYVGVPAFVTTLGGMLIFRGLATVVAGESIPLQSRPFRAIAKDYLPNIFGFWGGLDGLTIVVGLVAIVLVAVSQIRKRRKAISAGLTAEPMGWVILKCAIAVLAIGFATYLFASSGNSTQGGIPIVLVIIGLLIGIYWFVLNRTVFGRDIYAVGGNRKAAMLSGIDTRKVDFKIFLNMGLLTGIAAIITLSRLASATAATGQEFEMDAIAACFIGGAAVAGGVGTIPGAMVGALIMGVLNQGLSIMGADAAIVKTIKGLVVIAAVAYDLISKRKKA</sequence>
<feature type="transmembrane region" description="Helical" evidence="12">
    <location>
        <begin position="319"/>
        <end position="339"/>
    </location>
</feature>
<feature type="transmembrane region" description="Helical" evidence="12">
    <location>
        <begin position="396"/>
        <end position="415"/>
    </location>
</feature>
<dbReference type="PATRIC" id="fig|1437605.7.peg.644"/>
<keyword evidence="8 12" id="KW-0472">Membrane</keyword>
<dbReference type="Proteomes" id="UP000029015">
    <property type="component" value="Unassembled WGS sequence"/>
</dbReference>
<protein>
    <recommendedName>
        <fullName evidence="10">Xylose transport system permease protein XylH</fullName>
    </recommendedName>
</protein>
<feature type="transmembrane region" description="Helical" evidence="12">
    <location>
        <begin position="74"/>
        <end position="93"/>
    </location>
</feature>
<evidence type="ECO:0000256" key="9">
    <source>
        <dbReference type="ARBA" id="ARBA00035611"/>
    </source>
</evidence>
<evidence type="ECO:0000256" key="8">
    <source>
        <dbReference type="ARBA" id="ARBA00023136"/>
    </source>
</evidence>
<name>A0A086Z103_9BIFI</name>
<feature type="transmembrane region" description="Helical" evidence="12">
    <location>
        <begin position="351"/>
        <end position="384"/>
    </location>
</feature>
<keyword evidence="5" id="KW-0762">Sugar transport</keyword>
<evidence type="ECO:0000313" key="14">
    <source>
        <dbReference type="Proteomes" id="UP000029015"/>
    </source>
</evidence>
<evidence type="ECO:0000256" key="5">
    <source>
        <dbReference type="ARBA" id="ARBA00022597"/>
    </source>
</evidence>
<keyword evidence="3" id="KW-1003">Cell membrane</keyword>
<dbReference type="OrthoDB" id="3468954at2"/>
<dbReference type="EMBL" id="JGYK01000001">
    <property type="protein sequence ID" value="KFI40203.1"/>
    <property type="molecule type" value="Genomic_DNA"/>
</dbReference>
<evidence type="ECO:0000256" key="10">
    <source>
        <dbReference type="ARBA" id="ARBA00035686"/>
    </source>
</evidence>
<organism evidence="13 14">
    <name type="scientific">Bifidobacterium actinocoloniiforme DSM 22766</name>
    <dbReference type="NCBI Taxonomy" id="1437605"/>
    <lineage>
        <taxon>Bacteria</taxon>
        <taxon>Bacillati</taxon>
        <taxon>Actinomycetota</taxon>
        <taxon>Actinomycetes</taxon>
        <taxon>Bifidobacteriales</taxon>
        <taxon>Bifidobacteriaceae</taxon>
        <taxon>Bifidobacterium</taxon>
    </lineage>
</organism>
<dbReference type="GO" id="GO:0022857">
    <property type="term" value="F:transmembrane transporter activity"/>
    <property type="evidence" value="ECO:0007669"/>
    <property type="project" value="InterPro"/>
</dbReference>
<dbReference type="AlphaFoldDB" id="A0A086Z103"/>
<feature type="transmembrane region" description="Helical" evidence="12">
    <location>
        <begin position="44"/>
        <end position="67"/>
    </location>
</feature>
<dbReference type="CDD" id="cd06579">
    <property type="entry name" value="TM_PBP1_transp_AraH_like"/>
    <property type="match status" value="1"/>
</dbReference>
<evidence type="ECO:0000256" key="12">
    <source>
        <dbReference type="SAM" id="Phobius"/>
    </source>
</evidence>
<evidence type="ECO:0000256" key="2">
    <source>
        <dbReference type="ARBA" id="ARBA00022448"/>
    </source>
</evidence>
<feature type="transmembrane region" description="Helical" evidence="12">
    <location>
        <begin position="99"/>
        <end position="116"/>
    </location>
</feature>
<feature type="transmembrane region" description="Helical" evidence="12">
    <location>
        <begin position="193"/>
        <end position="217"/>
    </location>
</feature>
<evidence type="ECO:0000313" key="13">
    <source>
        <dbReference type="EMBL" id="KFI40203.1"/>
    </source>
</evidence>
<dbReference type="RefSeq" id="WP_033503803.1">
    <property type="nucleotide sequence ID" value="NZ_CP011786.1"/>
</dbReference>